<dbReference type="AlphaFoldDB" id="A0A8S3BUN9"/>
<organism evidence="1 2">
    <name type="scientific">Rotaria magnacalcarata</name>
    <dbReference type="NCBI Taxonomy" id="392030"/>
    <lineage>
        <taxon>Eukaryota</taxon>
        <taxon>Metazoa</taxon>
        <taxon>Spiralia</taxon>
        <taxon>Gnathifera</taxon>
        <taxon>Rotifera</taxon>
        <taxon>Eurotatoria</taxon>
        <taxon>Bdelloidea</taxon>
        <taxon>Philodinida</taxon>
        <taxon>Philodinidae</taxon>
        <taxon>Rotaria</taxon>
    </lineage>
</organism>
<gene>
    <name evidence="1" type="ORF">SMN809_LOCUS47801</name>
</gene>
<sequence length="66" mass="7776">MLENQNRFLDDEFRRQLDKIVQEKNDQINGLIRIIDQASLQSTQIKTSIDHENQPSVALMKLKLRP</sequence>
<dbReference type="Proteomes" id="UP000676336">
    <property type="component" value="Unassembled WGS sequence"/>
</dbReference>
<evidence type="ECO:0000313" key="2">
    <source>
        <dbReference type="Proteomes" id="UP000676336"/>
    </source>
</evidence>
<dbReference type="EMBL" id="CAJOBI010152230">
    <property type="protein sequence ID" value="CAF4815746.1"/>
    <property type="molecule type" value="Genomic_DNA"/>
</dbReference>
<name>A0A8S3BUN9_9BILA</name>
<evidence type="ECO:0000313" key="1">
    <source>
        <dbReference type="EMBL" id="CAF4815746.1"/>
    </source>
</evidence>
<reference evidence="1" key="1">
    <citation type="submission" date="2021-02" db="EMBL/GenBank/DDBJ databases">
        <authorList>
            <person name="Nowell W R."/>
        </authorList>
    </citation>
    <scope>NUCLEOTIDE SEQUENCE</scope>
</reference>
<accession>A0A8S3BUN9</accession>
<comment type="caution">
    <text evidence="1">The sequence shown here is derived from an EMBL/GenBank/DDBJ whole genome shotgun (WGS) entry which is preliminary data.</text>
</comment>
<protein>
    <submittedName>
        <fullName evidence="1">Uncharacterized protein</fullName>
    </submittedName>
</protein>
<proteinExistence type="predicted"/>